<gene>
    <name evidence="2" type="ORF">K8V90_03880</name>
</gene>
<name>A0A921MZQ3_9FIRM</name>
<feature type="region of interest" description="Disordered" evidence="1">
    <location>
        <begin position="56"/>
        <end position="92"/>
    </location>
</feature>
<sequence>INGLADRTGNNNLSKGYEDGLKEVLKLKLNEYGYELDELEIKGNKIGKITVKDKNNSNKIENEDIQSKENEKSQQVFNENDEQRSTKHSLDLNEDNLKEDLVKILDVSIEAIEID</sequence>
<reference evidence="2" key="1">
    <citation type="journal article" date="2021" name="PeerJ">
        <title>Extensive microbial diversity within the chicken gut microbiome revealed by metagenomics and culture.</title>
        <authorList>
            <person name="Gilroy R."/>
            <person name="Ravi A."/>
            <person name="Getino M."/>
            <person name="Pursley I."/>
            <person name="Horton D.L."/>
            <person name="Alikhan N.F."/>
            <person name="Baker D."/>
            <person name="Gharbi K."/>
            <person name="Hall N."/>
            <person name="Watson M."/>
            <person name="Adriaenssens E.M."/>
            <person name="Foster-Nyarko E."/>
            <person name="Jarju S."/>
            <person name="Secka A."/>
            <person name="Antonio M."/>
            <person name="Oren A."/>
            <person name="Chaudhuri R.R."/>
            <person name="La Ragione R."/>
            <person name="Hildebrand F."/>
            <person name="Pallen M.J."/>
        </authorList>
    </citation>
    <scope>NUCLEOTIDE SEQUENCE</scope>
    <source>
        <strain evidence="2">1277</strain>
    </source>
</reference>
<comment type="caution">
    <text evidence="2">The sequence shown here is derived from an EMBL/GenBank/DDBJ whole genome shotgun (WGS) entry which is preliminary data.</text>
</comment>
<dbReference type="EMBL" id="DYUB01000129">
    <property type="protein sequence ID" value="HJG96226.1"/>
    <property type="molecule type" value="Genomic_DNA"/>
</dbReference>
<dbReference type="AlphaFoldDB" id="A0A921MZQ3"/>
<dbReference type="Proteomes" id="UP000776700">
    <property type="component" value="Unassembled WGS sequence"/>
</dbReference>
<feature type="compositionally biased region" description="Basic and acidic residues" evidence="1">
    <location>
        <begin position="56"/>
        <end position="72"/>
    </location>
</feature>
<feature type="non-terminal residue" evidence="2">
    <location>
        <position position="1"/>
    </location>
</feature>
<accession>A0A921MZQ3</accession>
<evidence type="ECO:0000256" key="1">
    <source>
        <dbReference type="SAM" id="MobiDB-lite"/>
    </source>
</evidence>
<evidence type="ECO:0000313" key="2">
    <source>
        <dbReference type="EMBL" id="HJG96226.1"/>
    </source>
</evidence>
<proteinExistence type="predicted"/>
<reference evidence="2" key="2">
    <citation type="submission" date="2021-09" db="EMBL/GenBank/DDBJ databases">
        <authorList>
            <person name="Gilroy R."/>
        </authorList>
    </citation>
    <scope>NUCLEOTIDE SEQUENCE</scope>
    <source>
        <strain evidence="2">1277</strain>
    </source>
</reference>
<protein>
    <submittedName>
        <fullName evidence="2">Stage III sporulation protein AF</fullName>
    </submittedName>
</protein>
<feature type="compositionally biased region" description="Basic and acidic residues" evidence="1">
    <location>
        <begin position="81"/>
        <end position="92"/>
    </location>
</feature>
<organism evidence="2 3">
    <name type="scientific">Romboutsia timonensis</name>
    <dbReference type="NCBI Taxonomy" id="1776391"/>
    <lineage>
        <taxon>Bacteria</taxon>
        <taxon>Bacillati</taxon>
        <taxon>Bacillota</taxon>
        <taxon>Clostridia</taxon>
        <taxon>Peptostreptococcales</taxon>
        <taxon>Peptostreptococcaceae</taxon>
        <taxon>Romboutsia</taxon>
    </lineage>
</organism>
<evidence type="ECO:0000313" key="3">
    <source>
        <dbReference type="Proteomes" id="UP000776700"/>
    </source>
</evidence>